<keyword evidence="11" id="KW-1185">Reference proteome</keyword>
<dbReference type="InterPro" id="IPR023192">
    <property type="entry name" value="TGS-like_dom_sf"/>
</dbReference>
<evidence type="ECO:0000259" key="8">
    <source>
        <dbReference type="PROSITE" id="PS51710"/>
    </source>
</evidence>
<keyword evidence="7" id="KW-0175">Coiled coil</keyword>
<dbReference type="InterPro" id="IPR031167">
    <property type="entry name" value="G_OBG"/>
</dbReference>
<dbReference type="InterPro" id="IPR004396">
    <property type="entry name" value="ATPase_YchF/OLA1"/>
</dbReference>
<dbReference type="Gene3D" id="3.10.20.30">
    <property type="match status" value="1"/>
</dbReference>
<evidence type="ECO:0000256" key="4">
    <source>
        <dbReference type="ARBA" id="ARBA00022840"/>
    </source>
</evidence>
<keyword evidence="2" id="KW-0479">Metal-binding</keyword>
<dbReference type="PIRSF" id="PIRSF006641">
    <property type="entry name" value="CHP00092"/>
    <property type="match status" value="1"/>
</dbReference>
<feature type="domain" description="TGS" evidence="9">
    <location>
        <begin position="280"/>
        <end position="363"/>
    </location>
</feature>
<dbReference type="InterPro" id="IPR041706">
    <property type="entry name" value="YchF_N"/>
</dbReference>
<dbReference type="PROSITE" id="PS51880">
    <property type="entry name" value="TGS"/>
    <property type="match status" value="1"/>
</dbReference>
<feature type="coiled-coil region" evidence="7">
    <location>
        <begin position="131"/>
        <end position="158"/>
    </location>
</feature>
<dbReference type="Proteomes" id="UP001203945">
    <property type="component" value="Unassembled WGS sequence"/>
</dbReference>
<dbReference type="NCBIfam" id="TIGR00092">
    <property type="entry name" value="redox-regulated ATPase YchF"/>
    <property type="match status" value="1"/>
</dbReference>
<feature type="binding site" evidence="6">
    <location>
        <begin position="12"/>
        <end position="17"/>
    </location>
    <ligand>
        <name>ATP</name>
        <dbReference type="ChEBI" id="CHEBI:30616"/>
    </ligand>
</feature>
<dbReference type="CDD" id="cd01900">
    <property type="entry name" value="YchF"/>
    <property type="match status" value="1"/>
</dbReference>
<accession>A0ABT1MTA4</accession>
<comment type="function">
    <text evidence="6">ATPase that binds to both the 70S ribosome and the 50S ribosomal subunit in a nucleotide-independent manner.</text>
</comment>
<dbReference type="PANTHER" id="PTHR23305">
    <property type="entry name" value="OBG GTPASE FAMILY"/>
    <property type="match status" value="1"/>
</dbReference>
<dbReference type="RefSeq" id="WP_255330558.1">
    <property type="nucleotide sequence ID" value="NZ_JAKZEU010000005.1"/>
</dbReference>
<dbReference type="Gene3D" id="1.10.150.300">
    <property type="entry name" value="TGS-like domain"/>
    <property type="match status" value="1"/>
</dbReference>
<dbReference type="InterPro" id="IPR013029">
    <property type="entry name" value="YchF_C"/>
</dbReference>
<dbReference type="InterPro" id="IPR006073">
    <property type="entry name" value="GTP-bd"/>
</dbReference>
<gene>
    <name evidence="6 10" type="primary">ychF</name>
    <name evidence="10" type="ORF">MLD63_14075</name>
</gene>
<comment type="cofactor">
    <cofactor evidence="1">
        <name>Mg(2+)</name>
        <dbReference type="ChEBI" id="CHEBI:18420"/>
    </cofactor>
</comment>
<dbReference type="PROSITE" id="PS51710">
    <property type="entry name" value="G_OBG"/>
    <property type="match status" value="1"/>
</dbReference>
<dbReference type="SUPFAM" id="SSF52540">
    <property type="entry name" value="P-loop containing nucleoside triphosphate hydrolases"/>
    <property type="match status" value="1"/>
</dbReference>
<evidence type="ECO:0000313" key="11">
    <source>
        <dbReference type="Proteomes" id="UP001203945"/>
    </source>
</evidence>
<proteinExistence type="inferred from homology"/>
<dbReference type="EMBL" id="JAKZEU010000005">
    <property type="protein sequence ID" value="MCQ0971548.1"/>
    <property type="molecule type" value="Genomic_DNA"/>
</dbReference>
<organism evidence="10 11">
    <name type="scientific">Paracoccus albicereus</name>
    <dbReference type="NCBI Taxonomy" id="2922394"/>
    <lineage>
        <taxon>Bacteria</taxon>
        <taxon>Pseudomonadati</taxon>
        <taxon>Pseudomonadota</taxon>
        <taxon>Alphaproteobacteria</taxon>
        <taxon>Rhodobacterales</taxon>
        <taxon>Paracoccaceae</taxon>
        <taxon>Paracoccus</taxon>
    </lineage>
</organism>
<dbReference type="InterPro" id="IPR004095">
    <property type="entry name" value="TGS"/>
</dbReference>
<evidence type="ECO:0000259" key="9">
    <source>
        <dbReference type="PROSITE" id="PS51880"/>
    </source>
</evidence>
<dbReference type="Pfam" id="PF06071">
    <property type="entry name" value="YchF-GTPase_C"/>
    <property type="match status" value="1"/>
</dbReference>
<comment type="caution">
    <text evidence="10">The sequence shown here is derived from an EMBL/GenBank/DDBJ whole genome shotgun (WGS) entry which is preliminary data.</text>
</comment>
<dbReference type="InterPro" id="IPR027417">
    <property type="entry name" value="P-loop_NTPase"/>
</dbReference>
<evidence type="ECO:0000256" key="3">
    <source>
        <dbReference type="ARBA" id="ARBA00022741"/>
    </source>
</evidence>
<dbReference type="InterPro" id="IPR012675">
    <property type="entry name" value="Beta-grasp_dom_sf"/>
</dbReference>
<sequence length="365" mass="39167">MGFRMGIVGLPNVGKSTLFNALTKTAAAQAANFPFCTIEPNVGEVAVPDTRLDTLAGIAQSKQIIPTRITFVDIAGLVKGASKGEGLGNQFLANIREVDAIAHVLRCFEDGDVTHVEGRVDPIADADTIETELMIADLESLERRLANLARKINAGDKQAKEDARLMNAAREALEAGRPARSVTVAEDDRKAWGMLQLLTAKPVLYVCNVAEDEAASGNALSARVAEKAAAEGNAHVVISARIEEEISQLDAEEQEMFLAEMGLEEAGLDRLIRAGYDLLGLQTYFTVGPKEARAWTIRKGTLAPQAAGAIHGDFEKGFIRAETVGYDDYVAGRGEAGAREAGKLRVEGKTYEVKDGDVLHFLFNA</sequence>
<dbReference type="SUPFAM" id="SSF81271">
    <property type="entry name" value="TGS-like"/>
    <property type="match status" value="1"/>
</dbReference>
<evidence type="ECO:0000256" key="1">
    <source>
        <dbReference type="ARBA" id="ARBA00001946"/>
    </source>
</evidence>
<evidence type="ECO:0000313" key="10">
    <source>
        <dbReference type="EMBL" id="MCQ0971548.1"/>
    </source>
</evidence>
<dbReference type="PANTHER" id="PTHR23305:SF18">
    <property type="entry name" value="OBG-TYPE G DOMAIN-CONTAINING PROTEIN"/>
    <property type="match status" value="1"/>
</dbReference>
<comment type="similarity">
    <text evidence="6">Belongs to the TRAFAC class OBG-HflX-like GTPase superfamily. OBG GTPase family. YchF/OLA1 subfamily.</text>
</comment>
<name>A0ABT1MTA4_9RHOB</name>
<evidence type="ECO:0000256" key="6">
    <source>
        <dbReference type="HAMAP-Rule" id="MF_00944"/>
    </source>
</evidence>
<evidence type="ECO:0000256" key="2">
    <source>
        <dbReference type="ARBA" id="ARBA00022723"/>
    </source>
</evidence>
<feature type="domain" description="OBG-type G" evidence="8">
    <location>
        <begin position="3"/>
        <end position="258"/>
    </location>
</feature>
<dbReference type="Pfam" id="PF01926">
    <property type="entry name" value="MMR_HSR1"/>
    <property type="match status" value="1"/>
</dbReference>
<dbReference type="PRINTS" id="PR00326">
    <property type="entry name" value="GTP1OBG"/>
</dbReference>
<evidence type="ECO:0000256" key="7">
    <source>
        <dbReference type="SAM" id="Coils"/>
    </source>
</evidence>
<protein>
    <recommendedName>
        <fullName evidence="6">Ribosome-binding ATPase YchF</fullName>
    </recommendedName>
</protein>
<dbReference type="HAMAP" id="MF_00944">
    <property type="entry name" value="YchF_OLA1_ATPase"/>
    <property type="match status" value="1"/>
</dbReference>
<dbReference type="InterPro" id="IPR012676">
    <property type="entry name" value="TGS-like"/>
</dbReference>
<keyword evidence="5" id="KW-0460">Magnesium</keyword>
<evidence type="ECO:0000256" key="5">
    <source>
        <dbReference type="ARBA" id="ARBA00022842"/>
    </source>
</evidence>
<keyword evidence="3 6" id="KW-0547">Nucleotide-binding</keyword>
<dbReference type="Gene3D" id="3.40.50.300">
    <property type="entry name" value="P-loop containing nucleotide triphosphate hydrolases"/>
    <property type="match status" value="1"/>
</dbReference>
<keyword evidence="4 6" id="KW-0067">ATP-binding</keyword>
<reference evidence="10 11" key="1">
    <citation type="submission" date="2022-03" db="EMBL/GenBank/DDBJ databases">
        <authorList>
            <person name="He Y."/>
        </authorList>
    </citation>
    <scope>NUCLEOTIDE SEQUENCE [LARGE SCALE GENOMIC DNA]</scope>
    <source>
        <strain evidence="10 11">TK19116</strain>
    </source>
</reference>